<feature type="compositionally biased region" description="Polar residues" evidence="1">
    <location>
        <begin position="89"/>
        <end position="98"/>
    </location>
</feature>
<comment type="caution">
    <text evidence="2">The sequence shown here is derived from an EMBL/GenBank/DDBJ whole genome shotgun (WGS) entry which is preliminary data.</text>
</comment>
<proteinExistence type="predicted"/>
<protein>
    <recommendedName>
        <fullName evidence="4">Zn(2)-C6 fungal-type domain-containing protein</fullName>
    </recommendedName>
</protein>
<feature type="compositionally biased region" description="Polar residues" evidence="1">
    <location>
        <begin position="454"/>
        <end position="468"/>
    </location>
</feature>
<feature type="compositionally biased region" description="Basic residues" evidence="1">
    <location>
        <begin position="200"/>
        <end position="217"/>
    </location>
</feature>
<feature type="region of interest" description="Disordered" evidence="1">
    <location>
        <begin position="20"/>
        <end position="251"/>
    </location>
</feature>
<evidence type="ECO:0008006" key="4">
    <source>
        <dbReference type="Google" id="ProtNLM"/>
    </source>
</evidence>
<feature type="compositionally biased region" description="Low complexity" evidence="1">
    <location>
        <begin position="48"/>
        <end position="60"/>
    </location>
</feature>
<evidence type="ECO:0000313" key="2">
    <source>
        <dbReference type="EMBL" id="KAJ7318517.1"/>
    </source>
</evidence>
<dbReference type="AlphaFoldDB" id="A0AAD6ZDY7"/>
<accession>A0AAD6ZDY7</accession>
<reference evidence="2" key="1">
    <citation type="submission" date="2023-03" db="EMBL/GenBank/DDBJ databases">
        <title>Massive genome expansion in bonnet fungi (Mycena s.s.) driven by repeated elements and novel gene families across ecological guilds.</title>
        <authorList>
            <consortium name="Lawrence Berkeley National Laboratory"/>
            <person name="Harder C.B."/>
            <person name="Miyauchi S."/>
            <person name="Viragh M."/>
            <person name="Kuo A."/>
            <person name="Thoen E."/>
            <person name="Andreopoulos B."/>
            <person name="Lu D."/>
            <person name="Skrede I."/>
            <person name="Drula E."/>
            <person name="Henrissat B."/>
            <person name="Morin E."/>
            <person name="Kohler A."/>
            <person name="Barry K."/>
            <person name="LaButti K."/>
            <person name="Morin E."/>
            <person name="Salamov A."/>
            <person name="Lipzen A."/>
            <person name="Mereny Z."/>
            <person name="Hegedus B."/>
            <person name="Baldrian P."/>
            <person name="Stursova M."/>
            <person name="Weitz H."/>
            <person name="Taylor A."/>
            <person name="Grigoriev I.V."/>
            <person name="Nagy L.G."/>
            <person name="Martin F."/>
            <person name="Kauserud H."/>
        </authorList>
    </citation>
    <scope>NUCLEOTIDE SEQUENCE</scope>
    <source>
        <strain evidence="2">CBHHK002</strain>
    </source>
</reference>
<name>A0AAD6ZDY7_9AGAR</name>
<organism evidence="2 3">
    <name type="scientific">Mycena albidolilacea</name>
    <dbReference type="NCBI Taxonomy" id="1033008"/>
    <lineage>
        <taxon>Eukaryota</taxon>
        <taxon>Fungi</taxon>
        <taxon>Dikarya</taxon>
        <taxon>Basidiomycota</taxon>
        <taxon>Agaricomycotina</taxon>
        <taxon>Agaricomycetes</taxon>
        <taxon>Agaricomycetidae</taxon>
        <taxon>Agaricales</taxon>
        <taxon>Marasmiineae</taxon>
        <taxon>Mycenaceae</taxon>
        <taxon>Mycena</taxon>
    </lineage>
</organism>
<dbReference type="EMBL" id="JARIHO010000057">
    <property type="protein sequence ID" value="KAJ7318517.1"/>
    <property type="molecule type" value="Genomic_DNA"/>
</dbReference>
<evidence type="ECO:0000313" key="3">
    <source>
        <dbReference type="Proteomes" id="UP001218218"/>
    </source>
</evidence>
<keyword evidence="3" id="KW-1185">Reference proteome</keyword>
<evidence type="ECO:0000256" key="1">
    <source>
        <dbReference type="SAM" id="MobiDB-lite"/>
    </source>
</evidence>
<feature type="compositionally biased region" description="Acidic residues" evidence="1">
    <location>
        <begin position="187"/>
        <end position="197"/>
    </location>
</feature>
<sequence length="480" mass="52724">MSDYDSMWYWWRRLQDEHPTTVAARGARADSTSPHYRPTTPPEPSPLSTPVSPLTPTGPSAVGSASFDIRWLRPSSARGSPSKPEATADTHSSPTPSEMQVDPQEISPEDARAITEVIAADEPAPVLRPRPDRSTVRGRKTTRGKAPSAPPTSVTNADPQGRPMIHVRSSRKSSTPPAEEAHNEGEEVREDNEDEDVMLPRKHKRTETRASKGKGKAKSGTPAPSSRFPAVVRKTRGNSKKDELPAYVPPRPVPTMDTIRLAAESLAKEWSESTVFDAGCSNCVFRNRECEHGKPGTLCDHCKKGRLSHCTHTFTVPEHVQAANHIEPYAHPSNQRGNKLLFDLSATRVDYELAHESLFRASSCLAVTSNRVGAWICKVTASLGADGLPGMDEIPDELQPLWGQLLLDSQAQMTVDYRTAIMQYPFLSDTRHTESTSNDELQELLNILARRAARNQQSTPPPVESSNWPEEDESGPSGSK</sequence>
<gene>
    <name evidence="2" type="ORF">DFH08DRAFT_819795</name>
</gene>
<feature type="region of interest" description="Disordered" evidence="1">
    <location>
        <begin position="449"/>
        <end position="480"/>
    </location>
</feature>
<dbReference type="Proteomes" id="UP001218218">
    <property type="component" value="Unassembled WGS sequence"/>
</dbReference>